<feature type="domain" description="F-box" evidence="1">
    <location>
        <begin position="1"/>
        <end position="55"/>
    </location>
</feature>
<dbReference type="PANTHER" id="PTHR34223:SF51">
    <property type="entry name" value="OS06G0556300 PROTEIN"/>
    <property type="match status" value="1"/>
</dbReference>
<dbReference type="InterPro" id="IPR036047">
    <property type="entry name" value="F-box-like_dom_sf"/>
</dbReference>
<evidence type="ECO:0000259" key="1">
    <source>
        <dbReference type="PROSITE" id="PS50181"/>
    </source>
</evidence>
<dbReference type="PROSITE" id="PS50181">
    <property type="entry name" value="FBOX"/>
    <property type="match status" value="1"/>
</dbReference>
<dbReference type="Pfam" id="PF00646">
    <property type="entry name" value="F-box"/>
    <property type="match status" value="1"/>
</dbReference>
<dbReference type="InterPro" id="IPR055357">
    <property type="entry name" value="LRR_At1g61320_AtMIF1"/>
</dbReference>
<dbReference type="InterPro" id="IPR032675">
    <property type="entry name" value="LRR_dom_sf"/>
</dbReference>
<dbReference type="PANTHER" id="PTHR34223">
    <property type="entry name" value="OS11G0201299 PROTEIN"/>
    <property type="match status" value="1"/>
</dbReference>
<dbReference type="CDD" id="cd22160">
    <property type="entry name" value="F-box_AtFBL13-like"/>
    <property type="match status" value="1"/>
</dbReference>
<dbReference type="Gene3D" id="3.80.10.10">
    <property type="entry name" value="Ribonuclease Inhibitor"/>
    <property type="match status" value="1"/>
</dbReference>
<dbReference type="SUPFAM" id="SSF52047">
    <property type="entry name" value="RNI-like"/>
    <property type="match status" value="1"/>
</dbReference>
<comment type="caution">
    <text evidence="2">The sequence shown here is derived from an EMBL/GenBank/DDBJ whole genome shotgun (WGS) entry which is preliminary data.</text>
</comment>
<organism evidence="2 3">
    <name type="scientific">Rhynchospora pubera</name>
    <dbReference type="NCBI Taxonomy" id="906938"/>
    <lineage>
        <taxon>Eukaryota</taxon>
        <taxon>Viridiplantae</taxon>
        <taxon>Streptophyta</taxon>
        <taxon>Embryophyta</taxon>
        <taxon>Tracheophyta</taxon>
        <taxon>Spermatophyta</taxon>
        <taxon>Magnoliopsida</taxon>
        <taxon>Liliopsida</taxon>
        <taxon>Poales</taxon>
        <taxon>Cyperaceae</taxon>
        <taxon>Cyperoideae</taxon>
        <taxon>Rhynchosporeae</taxon>
        <taxon>Rhynchospora</taxon>
    </lineage>
</organism>
<reference evidence="2" key="1">
    <citation type="submission" date="2022-08" db="EMBL/GenBank/DDBJ databases">
        <authorList>
            <person name="Marques A."/>
        </authorList>
    </citation>
    <scope>NUCLEOTIDE SEQUENCE</scope>
    <source>
        <strain evidence="2">RhyPub2mFocal</strain>
        <tissue evidence="2">Leaves</tissue>
    </source>
</reference>
<proteinExistence type="predicted"/>
<dbReference type="Pfam" id="PF23622">
    <property type="entry name" value="LRR_At1g61320_AtMIF1"/>
    <property type="match status" value="1"/>
</dbReference>
<sequence length="405" mass="46927">MDLFGNLPDEILAYILSFLSTKEAVQTCILAKRWKKIWASVPVLEFNFEEFWRDCSAVDNYEKQRICDRKFEKFVNNVLQIRGPSHLDVFWYCNSFGLNYSETSLKWLDHVMILKPREISLLVDGKKAFDIPDSLFSCSSLQELSLDILSTDEIHTIRTKSINLPSLKMLEIQGVDLDNNFVEKLFTGCPALESLHLSHCDLYISDISCKVLKNLSFHECYQCKKMQISCPSLESLVIDVYEQVEGISLQNMVSLVNAKLHLYMWNDDRFDMKLLSALSNVSTLKLDLRGASCFEEILKDDIANCRTFINLTTLEIANYEPCDDFYLVACFLKHSPSLQELTLRISEVRRDNLQEEPRKKKQRVVVFQREHLEVIRIINSGATYVMKLIDELRARIKTIGEIIMD</sequence>
<evidence type="ECO:0000313" key="3">
    <source>
        <dbReference type="Proteomes" id="UP001140206"/>
    </source>
</evidence>
<gene>
    <name evidence="2" type="ORF">LUZ62_066892</name>
</gene>
<dbReference type="InterPro" id="IPR053781">
    <property type="entry name" value="F-box_AtFBL13-like"/>
</dbReference>
<dbReference type="AlphaFoldDB" id="A0AAV8ER22"/>
<dbReference type="InterPro" id="IPR001810">
    <property type="entry name" value="F-box_dom"/>
</dbReference>
<dbReference type="SUPFAM" id="SSF81383">
    <property type="entry name" value="F-box domain"/>
    <property type="match status" value="1"/>
</dbReference>
<evidence type="ECO:0000313" key="2">
    <source>
        <dbReference type="EMBL" id="KAJ4782635.1"/>
    </source>
</evidence>
<dbReference type="InterPro" id="IPR053197">
    <property type="entry name" value="F-box_SCFL_complex_component"/>
</dbReference>
<protein>
    <submittedName>
        <fullName evidence="2">F-box/RNI-like superfamily protein</fullName>
    </submittedName>
</protein>
<dbReference type="Gene3D" id="1.20.1280.50">
    <property type="match status" value="1"/>
</dbReference>
<dbReference type="EMBL" id="JAMFTS010000003">
    <property type="protein sequence ID" value="KAJ4782635.1"/>
    <property type="molecule type" value="Genomic_DNA"/>
</dbReference>
<keyword evidence="3" id="KW-1185">Reference proteome</keyword>
<dbReference type="Proteomes" id="UP001140206">
    <property type="component" value="Chromosome 3"/>
</dbReference>
<accession>A0AAV8ER22</accession>
<name>A0AAV8ER22_9POAL</name>